<evidence type="ECO:0000259" key="3">
    <source>
        <dbReference type="Pfam" id="PF23299"/>
    </source>
</evidence>
<evidence type="ECO:0000256" key="2">
    <source>
        <dbReference type="SAM" id="MobiDB-lite"/>
    </source>
</evidence>
<feature type="coiled-coil region" evidence="1">
    <location>
        <begin position="358"/>
        <end position="406"/>
    </location>
</feature>
<feature type="domain" description="DUF7081" evidence="3">
    <location>
        <begin position="25"/>
        <end position="115"/>
    </location>
</feature>
<dbReference type="STRING" id="429701.A0A2G9GEZ9"/>
<comment type="caution">
    <text evidence="4">The sequence shown here is derived from an EMBL/GenBank/DDBJ whole genome shotgun (WGS) entry which is preliminary data.</text>
</comment>
<dbReference type="Pfam" id="PF23299">
    <property type="entry name" value="DUF7081"/>
    <property type="match status" value="1"/>
</dbReference>
<name>A0A2G9GEZ9_9LAMI</name>
<proteinExistence type="predicted"/>
<dbReference type="InterPro" id="IPR055508">
    <property type="entry name" value="DUF7081"/>
</dbReference>
<keyword evidence="5" id="KW-1185">Reference proteome</keyword>
<dbReference type="PANTHER" id="PTHR33345">
    <property type="entry name" value="ADAPTER PROTEIN, PUTATIVE-RELATED"/>
    <property type="match status" value="1"/>
</dbReference>
<sequence>MEIDVSETTNHCANGTGSDNSSLRPVPPCASGEGFPYAPVDWPNPGDIWKWKVGNKINPYGCYTHRFLLVPKRLQKSPTRKIWLGSKPSIKRFLQSEFPDTDIDAFLASFTWEIPGERSLMKKAKKAPPSQKATPKNEAEWGTQTFRRTRNSLKRRLHVSTKDTTTSAEVHILEEVSADKMNTVTADQLNTDSSPDENDLASALNVIVCPTQTPASESAVGSKPQDTGSLADHLAQMTPEDFDIYLNSLDEIISPSLSRAPNPGPMVLQNVDFTKPREELSSLLAMGFPSLIASNKLPELINLSSELQSDPHVSLRELSMLNRIQEIPLASQHFLEAKHVTEVARKFFMELEAKIAQISALKSEYMSSKDKIALLQAEDASASSTIKELDEQIAALKSRRATLTKVVKMNKRKIAELTSTQKRAFDSIPKIVDEVKVANSERSQWELKQKEAAKQEAEILAKFAPLEGFSFRR</sequence>
<dbReference type="OrthoDB" id="1670580at2759"/>
<gene>
    <name evidence="4" type="ORF">CDL12_23626</name>
</gene>
<evidence type="ECO:0000313" key="5">
    <source>
        <dbReference type="Proteomes" id="UP000231279"/>
    </source>
</evidence>
<dbReference type="Proteomes" id="UP000231279">
    <property type="component" value="Unassembled WGS sequence"/>
</dbReference>
<keyword evidence="1" id="KW-0175">Coiled coil</keyword>
<accession>A0A2G9GEZ9</accession>
<reference evidence="5" key="1">
    <citation type="journal article" date="2018" name="Gigascience">
        <title>Genome assembly of the Pink Ipe (Handroanthus impetiginosus, Bignoniaceae), a highly valued, ecologically keystone Neotropical timber forest tree.</title>
        <authorList>
            <person name="Silva-Junior O.B."/>
            <person name="Grattapaglia D."/>
            <person name="Novaes E."/>
            <person name="Collevatti R.G."/>
        </authorList>
    </citation>
    <scope>NUCLEOTIDE SEQUENCE [LARGE SCALE GENOMIC DNA]</scope>
    <source>
        <strain evidence="5">cv. UFG-1</strain>
    </source>
</reference>
<protein>
    <recommendedName>
        <fullName evidence="3">DUF7081 domain-containing protein</fullName>
    </recommendedName>
</protein>
<feature type="compositionally biased region" description="Polar residues" evidence="2">
    <location>
        <begin position="1"/>
        <end position="23"/>
    </location>
</feature>
<dbReference type="PANTHER" id="PTHR33345:SF4">
    <property type="entry name" value="MBD DOMAIN-CONTAINING PROTEIN"/>
    <property type="match status" value="1"/>
</dbReference>
<dbReference type="EMBL" id="NKXS01005373">
    <property type="protein sequence ID" value="PIN03847.1"/>
    <property type="molecule type" value="Genomic_DNA"/>
</dbReference>
<dbReference type="AlphaFoldDB" id="A0A2G9GEZ9"/>
<evidence type="ECO:0000256" key="1">
    <source>
        <dbReference type="SAM" id="Coils"/>
    </source>
</evidence>
<feature type="region of interest" description="Disordered" evidence="2">
    <location>
        <begin position="1"/>
        <end position="25"/>
    </location>
</feature>
<evidence type="ECO:0000313" key="4">
    <source>
        <dbReference type="EMBL" id="PIN03847.1"/>
    </source>
</evidence>
<organism evidence="4 5">
    <name type="scientific">Handroanthus impetiginosus</name>
    <dbReference type="NCBI Taxonomy" id="429701"/>
    <lineage>
        <taxon>Eukaryota</taxon>
        <taxon>Viridiplantae</taxon>
        <taxon>Streptophyta</taxon>
        <taxon>Embryophyta</taxon>
        <taxon>Tracheophyta</taxon>
        <taxon>Spermatophyta</taxon>
        <taxon>Magnoliopsida</taxon>
        <taxon>eudicotyledons</taxon>
        <taxon>Gunneridae</taxon>
        <taxon>Pentapetalae</taxon>
        <taxon>asterids</taxon>
        <taxon>lamiids</taxon>
        <taxon>Lamiales</taxon>
        <taxon>Bignoniaceae</taxon>
        <taxon>Crescentiina</taxon>
        <taxon>Tabebuia alliance</taxon>
        <taxon>Handroanthus</taxon>
    </lineage>
</organism>